<dbReference type="Proteomes" id="UP000257109">
    <property type="component" value="Unassembled WGS sequence"/>
</dbReference>
<proteinExistence type="predicted"/>
<dbReference type="InterPro" id="IPR036397">
    <property type="entry name" value="RNaseH_sf"/>
</dbReference>
<dbReference type="PANTHER" id="PTHR42648">
    <property type="entry name" value="TRANSPOSASE, PUTATIVE-RELATED"/>
    <property type="match status" value="1"/>
</dbReference>
<protein>
    <recommendedName>
        <fullName evidence="1">Integrase catalytic domain-containing protein</fullName>
    </recommendedName>
</protein>
<dbReference type="Pfam" id="PF25597">
    <property type="entry name" value="SH3_retrovirus"/>
    <property type="match status" value="1"/>
</dbReference>
<reference evidence="2" key="1">
    <citation type="submission" date="2018-05" db="EMBL/GenBank/DDBJ databases">
        <title>Draft genome of Mucuna pruriens seed.</title>
        <authorList>
            <person name="Nnadi N.E."/>
            <person name="Vos R."/>
            <person name="Hasami M.H."/>
            <person name="Devisetty U.K."/>
            <person name="Aguiy J.C."/>
        </authorList>
    </citation>
    <scope>NUCLEOTIDE SEQUENCE [LARGE SCALE GENOMIC DNA]</scope>
    <source>
        <strain evidence="2">JCA_2017</strain>
    </source>
</reference>
<evidence type="ECO:0000313" key="2">
    <source>
        <dbReference type="EMBL" id="RDX66932.1"/>
    </source>
</evidence>
<dbReference type="GO" id="GO:0015074">
    <property type="term" value="P:DNA integration"/>
    <property type="evidence" value="ECO:0007669"/>
    <property type="project" value="InterPro"/>
</dbReference>
<dbReference type="Gene3D" id="3.30.420.10">
    <property type="entry name" value="Ribonuclease H-like superfamily/Ribonuclease H"/>
    <property type="match status" value="1"/>
</dbReference>
<gene>
    <name evidence="2" type="ORF">CR513_54251</name>
</gene>
<evidence type="ECO:0000313" key="3">
    <source>
        <dbReference type="Proteomes" id="UP000257109"/>
    </source>
</evidence>
<organism evidence="2 3">
    <name type="scientific">Mucuna pruriens</name>
    <name type="common">Velvet bean</name>
    <name type="synonym">Dolichos pruriens</name>
    <dbReference type="NCBI Taxonomy" id="157652"/>
    <lineage>
        <taxon>Eukaryota</taxon>
        <taxon>Viridiplantae</taxon>
        <taxon>Streptophyta</taxon>
        <taxon>Embryophyta</taxon>
        <taxon>Tracheophyta</taxon>
        <taxon>Spermatophyta</taxon>
        <taxon>Magnoliopsida</taxon>
        <taxon>eudicotyledons</taxon>
        <taxon>Gunneridae</taxon>
        <taxon>Pentapetalae</taxon>
        <taxon>rosids</taxon>
        <taxon>fabids</taxon>
        <taxon>Fabales</taxon>
        <taxon>Fabaceae</taxon>
        <taxon>Papilionoideae</taxon>
        <taxon>50 kb inversion clade</taxon>
        <taxon>NPAAA clade</taxon>
        <taxon>indigoferoid/millettioid clade</taxon>
        <taxon>Phaseoleae</taxon>
        <taxon>Mucuna</taxon>
    </lineage>
</organism>
<dbReference type="AlphaFoldDB" id="A0A371ELK7"/>
<dbReference type="PROSITE" id="PS50994">
    <property type="entry name" value="INTEGRASE"/>
    <property type="match status" value="1"/>
</dbReference>
<keyword evidence="3" id="KW-1185">Reference proteome</keyword>
<sequence>MMAFFDACHIDMWDVVENKNYIPTNKERVEISRYLLKSKARNFLMCALTESKYEKVHSCKSSKEMWDTLALAYEEDEDEEENLYLMAGIASKDEDKDDEEVNFDNLEYLQIDYQELLSNSSILSLRYKELKRKISKLSKDFDSWKKKIVSLRKKIKREESMFQDPRPKKGGWVTFRGNKKGKIVDVGRIGKHPFPSIDNKLDHASLRLISKLTKHNLMRGLPSPVYKVDMLCDVCQKREQIKGSFKSINIVSTSRPLKLLNIDLFGPTRTTSLGGKHSGLVVVNDYSKWTWVMFLAHKDESFKFFSVFYKRVQNEIKLCKEQGILHNLLYLRTSQHNGIVERKKRSFQEMVRTMLKDFNSPKYFWAEVVNTTYYLHNRICIKPILKKTIYELWKGRQPNISYFHSFKCEFFILNTKDNLGKFDPKSNKGTFIGYSIVSKEYSL</sequence>
<dbReference type="EMBL" id="QJKJ01013195">
    <property type="protein sequence ID" value="RDX66932.1"/>
    <property type="molecule type" value="Genomic_DNA"/>
</dbReference>
<dbReference type="InterPro" id="IPR012337">
    <property type="entry name" value="RNaseH-like_sf"/>
</dbReference>
<evidence type="ECO:0000259" key="1">
    <source>
        <dbReference type="PROSITE" id="PS50994"/>
    </source>
</evidence>
<accession>A0A371ELK7</accession>
<feature type="non-terminal residue" evidence="2">
    <location>
        <position position="1"/>
    </location>
</feature>
<dbReference type="OrthoDB" id="1432203at2759"/>
<dbReference type="PANTHER" id="PTHR42648:SF32">
    <property type="entry name" value="RIBONUCLEASE H-LIKE DOMAIN, GAG-PRE-INTEGRASE DOMAIN PROTEIN-RELATED"/>
    <property type="match status" value="1"/>
</dbReference>
<dbReference type="InterPro" id="IPR001584">
    <property type="entry name" value="Integrase_cat-core"/>
</dbReference>
<dbReference type="Pfam" id="PF14223">
    <property type="entry name" value="Retrotran_gag_2"/>
    <property type="match status" value="1"/>
</dbReference>
<dbReference type="GO" id="GO:0003676">
    <property type="term" value="F:nucleic acid binding"/>
    <property type="evidence" value="ECO:0007669"/>
    <property type="project" value="InterPro"/>
</dbReference>
<dbReference type="InterPro" id="IPR039537">
    <property type="entry name" value="Retrotran_Ty1/copia-like"/>
</dbReference>
<name>A0A371ELK7_MUCPR</name>
<dbReference type="InterPro" id="IPR057670">
    <property type="entry name" value="SH3_retrovirus"/>
</dbReference>
<dbReference type="SUPFAM" id="SSF53098">
    <property type="entry name" value="Ribonuclease H-like"/>
    <property type="match status" value="1"/>
</dbReference>
<dbReference type="STRING" id="157652.A0A371ELK7"/>
<feature type="domain" description="Integrase catalytic" evidence="1">
    <location>
        <begin position="218"/>
        <end position="397"/>
    </location>
</feature>
<comment type="caution">
    <text evidence="2">The sequence shown here is derived from an EMBL/GenBank/DDBJ whole genome shotgun (WGS) entry which is preliminary data.</text>
</comment>